<keyword evidence="4" id="KW-0238">DNA-binding</keyword>
<evidence type="ECO:0000256" key="3">
    <source>
        <dbReference type="ARBA" id="ARBA00023015"/>
    </source>
</evidence>
<dbReference type="InterPro" id="IPR051089">
    <property type="entry name" value="prtT"/>
</dbReference>
<evidence type="ECO:0000313" key="9">
    <source>
        <dbReference type="EMBL" id="OJJ05129.1"/>
    </source>
</evidence>
<organism evidence="9 10">
    <name type="scientific">Aspergillus versicolor CBS 583.65</name>
    <dbReference type="NCBI Taxonomy" id="1036611"/>
    <lineage>
        <taxon>Eukaryota</taxon>
        <taxon>Fungi</taxon>
        <taxon>Dikarya</taxon>
        <taxon>Ascomycota</taxon>
        <taxon>Pezizomycotina</taxon>
        <taxon>Eurotiomycetes</taxon>
        <taxon>Eurotiomycetidae</taxon>
        <taxon>Eurotiales</taxon>
        <taxon>Aspergillaceae</taxon>
        <taxon>Aspergillus</taxon>
        <taxon>Aspergillus subgen. Nidulantes</taxon>
    </lineage>
</organism>
<dbReference type="EMBL" id="KV878132">
    <property type="protein sequence ID" value="OJJ05129.1"/>
    <property type="molecule type" value="Genomic_DNA"/>
</dbReference>
<dbReference type="GO" id="GO:0005634">
    <property type="term" value="C:nucleus"/>
    <property type="evidence" value="ECO:0007669"/>
    <property type="project" value="UniProtKB-SubCell"/>
</dbReference>
<dbReference type="CDD" id="cd12148">
    <property type="entry name" value="fungal_TF_MHR"/>
    <property type="match status" value="1"/>
</dbReference>
<feature type="domain" description="Zn(2)-C6 fungal-type" evidence="8">
    <location>
        <begin position="14"/>
        <end position="44"/>
    </location>
</feature>
<sequence>MVDSAWMTAPYGRACASCAQAKCKCLVADGEESCARCRRLNRECIPARRTRKMNPMRRSVAAKTAQLERRLDELTTLLSSQAAQPNTAINPTAAGPDPPLSDSGFSSASQAPGCSPPGVQGHAGDVPQLAAAHPVPGDNYYEADDQQILDEFCANRLPYLPFVYIPPHTPVDKIKRESPFLWRSMVTLHCKDTLRRMALHTELKAAAANALLVECHRSFDLLQCLIVYLAWIGFECQPRKISLGPYMQMVTGLVLDIGLNRPPPQAPDIPGAQFIRTGSGSCRPWVSLTRSMDERRAVLGCFVVCSALSHTLGRTDSLRWTPHMKECLDVVQEAKEAPGDAVLAQMVRAQLVVDKIVKELGNDFEAVGDTERKAPLSVYVNGLQAQINDVRNSTPPELFQNNILPLHWYHAETTIYETAMVKSAAADEIDFTRLDHLYACLNAVQKRFDVLLSFPASEFAYIPSTILFPTAHSLISLLRLSTFEYPGWDPVMVRRTADLLSLTQQVADKFLRAAEAVGIQNPPNSEIADCFTTASRILLGLRAGWASRLPELPNIETTAPPVEKVPPLPDINQELIDTWLSSQDLSLLSDPSFGGAWWY</sequence>
<keyword evidence="2" id="KW-0862">Zinc</keyword>
<dbReference type="Proteomes" id="UP000184073">
    <property type="component" value="Unassembled WGS sequence"/>
</dbReference>
<dbReference type="GO" id="GO:0000981">
    <property type="term" value="F:DNA-binding transcription factor activity, RNA polymerase II-specific"/>
    <property type="evidence" value="ECO:0007669"/>
    <property type="project" value="InterPro"/>
</dbReference>
<keyword evidence="10" id="KW-1185">Reference proteome</keyword>
<dbReference type="PANTHER" id="PTHR31845:SF32">
    <property type="entry name" value="MISCELLANEOUS ZN(II)2CYS6 TRANSCRIPTION FACTOR (EUROFUNG)-RELATED"/>
    <property type="match status" value="1"/>
</dbReference>
<dbReference type="InterPro" id="IPR001138">
    <property type="entry name" value="Zn2Cys6_DnaBD"/>
</dbReference>
<comment type="subcellular location">
    <subcellularLocation>
        <location evidence="1">Nucleus</location>
    </subcellularLocation>
</comment>
<feature type="compositionally biased region" description="Polar residues" evidence="7">
    <location>
        <begin position="103"/>
        <end position="112"/>
    </location>
</feature>
<dbReference type="VEuPathDB" id="FungiDB:ASPVEDRAFT_86495"/>
<dbReference type="Gene3D" id="4.10.240.10">
    <property type="entry name" value="Zn(2)-C6 fungal-type DNA-binding domain"/>
    <property type="match status" value="1"/>
</dbReference>
<keyword evidence="5" id="KW-0804">Transcription</keyword>
<keyword evidence="6" id="KW-0539">Nucleus</keyword>
<dbReference type="CDD" id="cd00067">
    <property type="entry name" value="GAL4"/>
    <property type="match status" value="1"/>
</dbReference>
<name>A0A1L9PUA5_ASPVE</name>
<evidence type="ECO:0000256" key="7">
    <source>
        <dbReference type="SAM" id="MobiDB-lite"/>
    </source>
</evidence>
<dbReference type="GO" id="GO:0008270">
    <property type="term" value="F:zinc ion binding"/>
    <property type="evidence" value="ECO:0007669"/>
    <property type="project" value="InterPro"/>
</dbReference>
<gene>
    <name evidence="9" type="ORF">ASPVEDRAFT_86495</name>
</gene>
<evidence type="ECO:0000256" key="5">
    <source>
        <dbReference type="ARBA" id="ARBA00023163"/>
    </source>
</evidence>
<dbReference type="InterPro" id="IPR036864">
    <property type="entry name" value="Zn2-C6_fun-type_DNA-bd_sf"/>
</dbReference>
<evidence type="ECO:0000313" key="10">
    <source>
        <dbReference type="Proteomes" id="UP000184073"/>
    </source>
</evidence>
<dbReference type="GeneID" id="63733366"/>
<dbReference type="OrthoDB" id="1600564at2759"/>
<accession>A0A1L9PUA5</accession>
<dbReference type="PROSITE" id="PS00463">
    <property type="entry name" value="ZN2_CY6_FUNGAL_1"/>
    <property type="match status" value="1"/>
</dbReference>
<dbReference type="PANTHER" id="PTHR31845">
    <property type="entry name" value="FINGER DOMAIN PROTEIN, PUTATIVE-RELATED"/>
    <property type="match status" value="1"/>
</dbReference>
<dbReference type="GO" id="GO:0000976">
    <property type="term" value="F:transcription cis-regulatory region binding"/>
    <property type="evidence" value="ECO:0007669"/>
    <property type="project" value="TreeGrafter"/>
</dbReference>
<keyword evidence="3" id="KW-0805">Transcription regulation</keyword>
<evidence type="ECO:0000256" key="6">
    <source>
        <dbReference type="ARBA" id="ARBA00023242"/>
    </source>
</evidence>
<evidence type="ECO:0000259" key="8">
    <source>
        <dbReference type="PROSITE" id="PS00463"/>
    </source>
</evidence>
<dbReference type="STRING" id="1036611.A0A1L9PUA5"/>
<protein>
    <recommendedName>
        <fullName evidence="8">Zn(2)-C6 fungal-type domain-containing protein</fullName>
    </recommendedName>
</protein>
<proteinExistence type="predicted"/>
<evidence type="ECO:0000256" key="4">
    <source>
        <dbReference type="ARBA" id="ARBA00023125"/>
    </source>
</evidence>
<dbReference type="SUPFAM" id="SSF57701">
    <property type="entry name" value="Zn2/Cys6 DNA-binding domain"/>
    <property type="match status" value="1"/>
</dbReference>
<evidence type="ECO:0000256" key="1">
    <source>
        <dbReference type="ARBA" id="ARBA00004123"/>
    </source>
</evidence>
<feature type="region of interest" description="Disordered" evidence="7">
    <location>
        <begin position="82"/>
        <end position="125"/>
    </location>
</feature>
<evidence type="ECO:0000256" key="2">
    <source>
        <dbReference type="ARBA" id="ARBA00022833"/>
    </source>
</evidence>
<dbReference type="AlphaFoldDB" id="A0A1L9PUA5"/>
<dbReference type="RefSeq" id="XP_040670891.1">
    <property type="nucleotide sequence ID" value="XM_040817855.1"/>
</dbReference>
<reference evidence="10" key="1">
    <citation type="journal article" date="2017" name="Genome Biol.">
        <title>Comparative genomics reveals high biological diversity and specific adaptations in the industrially and medically important fungal genus Aspergillus.</title>
        <authorList>
            <person name="de Vries R.P."/>
            <person name="Riley R."/>
            <person name="Wiebenga A."/>
            <person name="Aguilar-Osorio G."/>
            <person name="Amillis S."/>
            <person name="Uchima C.A."/>
            <person name="Anderluh G."/>
            <person name="Asadollahi M."/>
            <person name="Askin M."/>
            <person name="Barry K."/>
            <person name="Battaglia E."/>
            <person name="Bayram O."/>
            <person name="Benocci T."/>
            <person name="Braus-Stromeyer S.A."/>
            <person name="Caldana C."/>
            <person name="Canovas D."/>
            <person name="Cerqueira G.C."/>
            <person name="Chen F."/>
            <person name="Chen W."/>
            <person name="Choi C."/>
            <person name="Clum A."/>
            <person name="Dos Santos R.A."/>
            <person name="Damasio A.R."/>
            <person name="Diallinas G."/>
            <person name="Emri T."/>
            <person name="Fekete E."/>
            <person name="Flipphi M."/>
            <person name="Freyberg S."/>
            <person name="Gallo A."/>
            <person name="Gournas C."/>
            <person name="Habgood R."/>
            <person name="Hainaut M."/>
            <person name="Harispe M.L."/>
            <person name="Henrissat B."/>
            <person name="Hilden K.S."/>
            <person name="Hope R."/>
            <person name="Hossain A."/>
            <person name="Karabika E."/>
            <person name="Karaffa L."/>
            <person name="Karanyi Z."/>
            <person name="Krasevec N."/>
            <person name="Kuo A."/>
            <person name="Kusch H."/>
            <person name="LaButti K."/>
            <person name="Lagendijk E.L."/>
            <person name="Lapidus A."/>
            <person name="Levasseur A."/>
            <person name="Lindquist E."/>
            <person name="Lipzen A."/>
            <person name="Logrieco A.F."/>
            <person name="MacCabe A."/>
            <person name="Maekelae M.R."/>
            <person name="Malavazi I."/>
            <person name="Melin P."/>
            <person name="Meyer V."/>
            <person name="Mielnichuk N."/>
            <person name="Miskei M."/>
            <person name="Molnar A.P."/>
            <person name="Mule G."/>
            <person name="Ngan C.Y."/>
            <person name="Orejas M."/>
            <person name="Orosz E."/>
            <person name="Ouedraogo J.P."/>
            <person name="Overkamp K.M."/>
            <person name="Park H.-S."/>
            <person name="Perrone G."/>
            <person name="Piumi F."/>
            <person name="Punt P.J."/>
            <person name="Ram A.F."/>
            <person name="Ramon A."/>
            <person name="Rauscher S."/>
            <person name="Record E."/>
            <person name="Riano-Pachon D.M."/>
            <person name="Robert V."/>
            <person name="Roehrig J."/>
            <person name="Ruller R."/>
            <person name="Salamov A."/>
            <person name="Salih N.S."/>
            <person name="Samson R.A."/>
            <person name="Sandor E."/>
            <person name="Sanguinetti M."/>
            <person name="Schuetze T."/>
            <person name="Sepcic K."/>
            <person name="Shelest E."/>
            <person name="Sherlock G."/>
            <person name="Sophianopoulou V."/>
            <person name="Squina F.M."/>
            <person name="Sun H."/>
            <person name="Susca A."/>
            <person name="Todd R.B."/>
            <person name="Tsang A."/>
            <person name="Unkles S.E."/>
            <person name="van de Wiele N."/>
            <person name="van Rossen-Uffink D."/>
            <person name="Oliveira J.V."/>
            <person name="Vesth T.C."/>
            <person name="Visser J."/>
            <person name="Yu J.-H."/>
            <person name="Zhou M."/>
            <person name="Andersen M.R."/>
            <person name="Archer D.B."/>
            <person name="Baker S.E."/>
            <person name="Benoit I."/>
            <person name="Brakhage A.A."/>
            <person name="Braus G.H."/>
            <person name="Fischer R."/>
            <person name="Frisvad J.C."/>
            <person name="Goldman G.H."/>
            <person name="Houbraken J."/>
            <person name="Oakley B."/>
            <person name="Pocsi I."/>
            <person name="Scazzocchio C."/>
            <person name="Seiboth B."/>
            <person name="vanKuyk P.A."/>
            <person name="Wortman J."/>
            <person name="Dyer P.S."/>
            <person name="Grigoriev I.V."/>
        </authorList>
    </citation>
    <scope>NUCLEOTIDE SEQUENCE [LARGE SCALE GENOMIC DNA]</scope>
    <source>
        <strain evidence="10">CBS 583.65</strain>
    </source>
</reference>